<dbReference type="Pfam" id="PF08281">
    <property type="entry name" value="Sigma70_r4_2"/>
    <property type="match status" value="1"/>
</dbReference>
<gene>
    <name evidence="7" type="ORF">PSAKL28_20090</name>
</gene>
<name>A0A077F9S6_9PSED</name>
<dbReference type="EMBL" id="CP009048">
    <property type="protein sequence ID" value="AIL61230.1"/>
    <property type="molecule type" value="Genomic_DNA"/>
</dbReference>
<dbReference type="Gene3D" id="1.10.10.10">
    <property type="entry name" value="Winged helix-like DNA-binding domain superfamily/Winged helix DNA-binding domain"/>
    <property type="match status" value="1"/>
</dbReference>
<dbReference type="InterPro" id="IPR013249">
    <property type="entry name" value="RNA_pol_sigma70_r4_t2"/>
</dbReference>
<dbReference type="Pfam" id="PF04542">
    <property type="entry name" value="Sigma70_r2"/>
    <property type="match status" value="1"/>
</dbReference>
<dbReference type="InterPro" id="IPR036388">
    <property type="entry name" value="WH-like_DNA-bd_sf"/>
</dbReference>
<dbReference type="PANTHER" id="PTHR43133">
    <property type="entry name" value="RNA POLYMERASE ECF-TYPE SIGMA FACTO"/>
    <property type="match status" value="1"/>
</dbReference>
<evidence type="ECO:0000256" key="3">
    <source>
        <dbReference type="ARBA" id="ARBA00023082"/>
    </source>
</evidence>
<dbReference type="Proteomes" id="UP000028931">
    <property type="component" value="Chromosome"/>
</dbReference>
<dbReference type="AlphaFoldDB" id="A0A077F9S6"/>
<dbReference type="RefSeq" id="WP_038609725.1">
    <property type="nucleotide sequence ID" value="NZ_CP009048.1"/>
</dbReference>
<dbReference type="NCBIfam" id="TIGR02937">
    <property type="entry name" value="sigma70-ECF"/>
    <property type="match status" value="1"/>
</dbReference>
<evidence type="ECO:0000259" key="5">
    <source>
        <dbReference type="Pfam" id="PF04542"/>
    </source>
</evidence>
<dbReference type="SUPFAM" id="SSF88659">
    <property type="entry name" value="Sigma3 and sigma4 domains of RNA polymerase sigma factors"/>
    <property type="match status" value="1"/>
</dbReference>
<dbReference type="PANTHER" id="PTHR43133:SF63">
    <property type="entry name" value="RNA POLYMERASE SIGMA FACTOR FECI-RELATED"/>
    <property type="match status" value="1"/>
</dbReference>
<dbReference type="InterPro" id="IPR013324">
    <property type="entry name" value="RNA_pol_sigma_r3/r4-like"/>
</dbReference>
<protein>
    <submittedName>
        <fullName evidence="7">Sigma-70 factor, ECF subfamily</fullName>
    </submittedName>
</protein>
<evidence type="ECO:0000256" key="2">
    <source>
        <dbReference type="ARBA" id="ARBA00023015"/>
    </source>
</evidence>
<evidence type="ECO:0000256" key="4">
    <source>
        <dbReference type="ARBA" id="ARBA00023163"/>
    </source>
</evidence>
<dbReference type="InterPro" id="IPR013325">
    <property type="entry name" value="RNA_pol_sigma_r2"/>
</dbReference>
<dbReference type="KEGG" id="palk:PSAKL28_20090"/>
<dbReference type="SUPFAM" id="SSF88946">
    <property type="entry name" value="Sigma2 domain of RNA polymerase sigma factors"/>
    <property type="match status" value="1"/>
</dbReference>
<evidence type="ECO:0000313" key="8">
    <source>
        <dbReference type="Proteomes" id="UP000028931"/>
    </source>
</evidence>
<reference evidence="7 8" key="1">
    <citation type="submission" date="2014-07" db="EMBL/GenBank/DDBJ databases">
        <authorList>
            <person name="Lee K."/>
            <person name="Lim J.Y."/>
            <person name="Hwang I."/>
        </authorList>
    </citation>
    <scope>NUCLEOTIDE SEQUENCE [LARGE SCALE GENOMIC DNA]</scope>
    <source>
        <strain evidence="7 8">KL28</strain>
    </source>
</reference>
<feature type="domain" description="RNA polymerase sigma factor 70 region 4 type 2" evidence="6">
    <location>
        <begin position="114"/>
        <end position="165"/>
    </location>
</feature>
<dbReference type="InterPro" id="IPR014284">
    <property type="entry name" value="RNA_pol_sigma-70_dom"/>
</dbReference>
<evidence type="ECO:0000313" key="7">
    <source>
        <dbReference type="EMBL" id="AIL61230.1"/>
    </source>
</evidence>
<accession>A0A077F9S6</accession>
<feature type="domain" description="RNA polymerase sigma-70 region 2" evidence="5">
    <location>
        <begin position="16"/>
        <end position="82"/>
    </location>
</feature>
<evidence type="ECO:0000259" key="6">
    <source>
        <dbReference type="Pfam" id="PF08281"/>
    </source>
</evidence>
<proteinExistence type="inferred from homology"/>
<sequence length="171" mass="19719">MPLALSSVRRQELHDLYTDHHVWLLTWLRKRLQHRETAADLMQDTFLQLIGRPAASGELQQPRAWLTTVAKGLMVDRLRRQRLEQAYLQVLASQPEAFEASPEERLLLLETLIRIDALLDGLPTNVRTAYLLSRLEGMPYRDIAAHLGVCLSSVEKYMATAMRHCFQAQWS</sequence>
<keyword evidence="2" id="KW-0805">Transcription regulation</keyword>
<dbReference type="eggNOG" id="COG1595">
    <property type="taxonomic scope" value="Bacteria"/>
</dbReference>
<keyword evidence="4" id="KW-0804">Transcription</keyword>
<keyword evidence="3" id="KW-0731">Sigma factor</keyword>
<dbReference type="InterPro" id="IPR007627">
    <property type="entry name" value="RNA_pol_sigma70_r2"/>
</dbReference>
<dbReference type="GO" id="GO:0016987">
    <property type="term" value="F:sigma factor activity"/>
    <property type="evidence" value="ECO:0007669"/>
    <property type="project" value="UniProtKB-KW"/>
</dbReference>
<organism evidence="7 8">
    <name type="scientific">Pseudomonas alkylphenolica</name>
    <dbReference type="NCBI Taxonomy" id="237609"/>
    <lineage>
        <taxon>Bacteria</taxon>
        <taxon>Pseudomonadati</taxon>
        <taxon>Pseudomonadota</taxon>
        <taxon>Gammaproteobacteria</taxon>
        <taxon>Pseudomonadales</taxon>
        <taxon>Pseudomonadaceae</taxon>
        <taxon>Pseudomonas</taxon>
    </lineage>
</organism>
<dbReference type="Gene3D" id="1.10.1740.10">
    <property type="match status" value="1"/>
</dbReference>
<dbReference type="GO" id="GO:0003677">
    <property type="term" value="F:DNA binding"/>
    <property type="evidence" value="ECO:0007669"/>
    <property type="project" value="InterPro"/>
</dbReference>
<comment type="similarity">
    <text evidence="1">Belongs to the sigma-70 factor family. ECF subfamily.</text>
</comment>
<dbReference type="InterPro" id="IPR039425">
    <property type="entry name" value="RNA_pol_sigma-70-like"/>
</dbReference>
<dbReference type="HOGENOM" id="CLU_047691_12_1_6"/>
<dbReference type="GO" id="GO:0006352">
    <property type="term" value="P:DNA-templated transcription initiation"/>
    <property type="evidence" value="ECO:0007669"/>
    <property type="project" value="InterPro"/>
</dbReference>
<dbReference type="OrthoDB" id="9797134at2"/>
<evidence type="ECO:0000256" key="1">
    <source>
        <dbReference type="ARBA" id="ARBA00010641"/>
    </source>
</evidence>